<accession>A0A9X4M1B7</accession>
<dbReference type="PROSITE" id="PS51736">
    <property type="entry name" value="RECOMBINASES_3"/>
    <property type="match status" value="1"/>
</dbReference>
<protein>
    <submittedName>
        <fullName evidence="3">Recombinase family protein</fullName>
    </submittedName>
</protein>
<dbReference type="Gene3D" id="3.40.50.1390">
    <property type="entry name" value="Resolvase, N-terminal catalytic domain"/>
    <property type="match status" value="1"/>
</dbReference>
<dbReference type="EMBL" id="JANRHA010000004">
    <property type="protein sequence ID" value="MDG3014517.1"/>
    <property type="molecule type" value="Genomic_DNA"/>
</dbReference>
<feature type="compositionally biased region" description="Polar residues" evidence="1">
    <location>
        <begin position="153"/>
        <end position="163"/>
    </location>
</feature>
<evidence type="ECO:0000256" key="1">
    <source>
        <dbReference type="SAM" id="MobiDB-lite"/>
    </source>
</evidence>
<feature type="domain" description="Resolvase/invertase-type recombinase catalytic" evidence="2">
    <location>
        <begin position="1"/>
        <end position="68"/>
    </location>
</feature>
<dbReference type="Pfam" id="PF00239">
    <property type="entry name" value="Resolvase"/>
    <property type="match status" value="1"/>
</dbReference>
<dbReference type="GO" id="GO:0003677">
    <property type="term" value="F:DNA binding"/>
    <property type="evidence" value="ECO:0007669"/>
    <property type="project" value="InterPro"/>
</dbReference>
<dbReference type="GO" id="GO:0000150">
    <property type="term" value="F:DNA strand exchange activity"/>
    <property type="evidence" value="ECO:0007669"/>
    <property type="project" value="InterPro"/>
</dbReference>
<evidence type="ECO:0000313" key="4">
    <source>
        <dbReference type="Proteomes" id="UP001152755"/>
    </source>
</evidence>
<feature type="region of interest" description="Disordered" evidence="1">
    <location>
        <begin position="60"/>
        <end position="163"/>
    </location>
</feature>
<feature type="compositionally biased region" description="Basic and acidic residues" evidence="1">
    <location>
        <begin position="123"/>
        <end position="141"/>
    </location>
</feature>
<name>A0A9X4M1B7_9ACTN</name>
<organism evidence="3 4">
    <name type="scientific">Speluncibacter jeojiensis</name>
    <dbReference type="NCBI Taxonomy" id="2710754"/>
    <lineage>
        <taxon>Bacteria</taxon>
        <taxon>Bacillati</taxon>
        <taxon>Actinomycetota</taxon>
        <taxon>Actinomycetes</taxon>
        <taxon>Mycobacteriales</taxon>
        <taxon>Speluncibacteraceae</taxon>
        <taxon>Speluncibacter</taxon>
    </lineage>
</organism>
<reference evidence="3" key="1">
    <citation type="submission" date="2022-08" db="EMBL/GenBank/DDBJ databases">
        <title>Genome analysis of Corynebacteriales strain.</title>
        <authorList>
            <person name="Lee S.D."/>
        </authorList>
    </citation>
    <scope>NUCLEOTIDE SEQUENCE</scope>
    <source>
        <strain evidence="3">D3-21</strain>
    </source>
</reference>
<dbReference type="Proteomes" id="UP001152755">
    <property type="component" value="Unassembled WGS sequence"/>
</dbReference>
<sequence length="163" mass="17271">MIDLRATADELEAKGTRLSIGGLIHDPTDPTDPTGKLFFGMLSLMAEFESDLIRARAREGGAEAKKAGRLKGNNRTSLSCNANTCSRTTTPVTTPPFNSARSAACPAPRGTRHCNEPGTSRSGPDRDAGIADPHTARRLDHPGQCLESRARSESVTPRGGTNS</sequence>
<evidence type="ECO:0000313" key="3">
    <source>
        <dbReference type="EMBL" id="MDG3014517.1"/>
    </source>
</evidence>
<proteinExistence type="predicted"/>
<dbReference type="InterPro" id="IPR036162">
    <property type="entry name" value="Resolvase-like_N_sf"/>
</dbReference>
<gene>
    <name evidence="3" type="ORF">NVS88_08090</name>
</gene>
<comment type="caution">
    <text evidence="3">The sequence shown here is derived from an EMBL/GenBank/DDBJ whole genome shotgun (WGS) entry which is preliminary data.</text>
</comment>
<dbReference type="InterPro" id="IPR006119">
    <property type="entry name" value="Resolv_N"/>
</dbReference>
<dbReference type="SUPFAM" id="SSF53041">
    <property type="entry name" value="Resolvase-like"/>
    <property type="match status" value="1"/>
</dbReference>
<feature type="compositionally biased region" description="Polar residues" evidence="1">
    <location>
        <begin position="73"/>
        <end position="87"/>
    </location>
</feature>
<dbReference type="AlphaFoldDB" id="A0A9X4M1B7"/>
<keyword evidence="4" id="KW-1185">Reference proteome</keyword>
<dbReference type="RefSeq" id="WP_277830953.1">
    <property type="nucleotide sequence ID" value="NZ_JAAIVF010000001.1"/>
</dbReference>
<evidence type="ECO:0000259" key="2">
    <source>
        <dbReference type="PROSITE" id="PS51736"/>
    </source>
</evidence>